<reference evidence="1" key="1">
    <citation type="submission" date="2018-05" db="EMBL/GenBank/DDBJ databases">
        <authorList>
            <person name="Lanie J.A."/>
            <person name="Ng W.-L."/>
            <person name="Kazmierczak K.M."/>
            <person name="Andrzejewski T.M."/>
            <person name="Davidsen T.M."/>
            <person name="Wayne K.J."/>
            <person name="Tettelin H."/>
            <person name="Glass J.I."/>
            <person name="Rusch D."/>
            <person name="Podicherti R."/>
            <person name="Tsui H.-C.T."/>
            <person name="Winkler M.E."/>
        </authorList>
    </citation>
    <scope>NUCLEOTIDE SEQUENCE</scope>
</reference>
<sequence length="24" mass="2557">MTEEPANTITVFHIAAIACTAPRV</sequence>
<organism evidence="1">
    <name type="scientific">marine metagenome</name>
    <dbReference type="NCBI Taxonomy" id="408172"/>
    <lineage>
        <taxon>unclassified sequences</taxon>
        <taxon>metagenomes</taxon>
        <taxon>ecological metagenomes</taxon>
    </lineage>
</organism>
<proteinExistence type="predicted"/>
<gene>
    <name evidence="1" type="ORF">METZ01_LOCUS476748</name>
</gene>
<accession>A0A383BVF1</accession>
<dbReference type="EMBL" id="UINC01203575">
    <property type="protein sequence ID" value="SVE23894.1"/>
    <property type="molecule type" value="Genomic_DNA"/>
</dbReference>
<evidence type="ECO:0000313" key="1">
    <source>
        <dbReference type="EMBL" id="SVE23894.1"/>
    </source>
</evidence>
<protein>
    <submittedName>
        <fullName evidence="1">Uncharacterized protein</fullName>
    </submittedName>
</protein>
<name>A0A383BVF1_9ZZZZ</name>
<dbReference type="AlphaFoldDB" id="A0A383BVF1"/>